<dbReference type="EMBL" id="PDOE01000004">
    <property type="protein sequence ID" value="RKL67231.1"/>
    <property type="molecule type" value="Genomic_DNA"/>
</dbReference>
<dbReference type="Gene3D" id="1.10.10.60">
    <property type="entry name" value="Homeodomain-like"/>
    <property type="match status" value="2"/>
</dbReference>
<evidence type="ECO:0000313" key="8">
    <source>
        <dbReference type="Proteomes" id="UP000281498"/>
    </source>
</evidence>
<gene>
    <name evidence="7" type="ORF">CR203_12035</name>
</gene>
<dbReference type="InterPro" id="IPR003313">
    <property type="entry name" value="AraC-bd"/>
</dbReference>
<keyword evidence="4" id="KW-0010">Activator</keyword>
<dbReference type="GO" id="GO:0043565">
    <property type="term" value="F:sequence-specific DNA binding"/>
    <property type="evidence" value="ECO:0007669"/>
    <property type="project" value="InterPro"/>
</dbReference>
<keyword evidence="3" id="KW-0238">DNA-binding</keyword>
<keyword evidence="1" id="KW-0963">Cytoplasm</keyword>
<dbReference type="InterPro" id="IPR037923">
    <property type="entry name" value="HTH-like"/>
</dbReference>
<evidence type="ECO:0000313" key="7">
    <source>
        <dbReference type="EMBL" id="RKL67231.1"/>
    </source>
</evidence>
<keyword evidence="8" id="KW-1185">Reference proteome</keyword>
<dbReference type="InterPro" id="IPR018062">
    <property type="entry name" value="HTH_AraC-typ_CS"/>
</dbReference>
<dbReference type="Pfam" id="PF12833">
    <property type="entry name" value="HTH_18"/>
    <property type="match status" value="1"/>
</dbReference>
<feature type="domain" description="HTH araC/xylS-type" evidence="6">
    <location>
        <begin position="175"/>
        <end position="276"/>
    </location>
</feature>
<dbReference type="OrthoDB" id="185320at2"/>
<protein>
    <submittedName>
        <fullName evidence="7">Transcriptional regulator</fullName>
    </submittedName>
</protein>
<dbReference type="SUPFAM" id="SSF46689">
    <property type="entry name" value="Homeodomain-like"/>
    <property type="match status" value="2"/>
</dbReference>
<dbReference type="InterPro" id="IPR020449">
    <property type="entry name" value="Tscrpt_reg_AraC-type_HTH"/>
</dbReference>
<evidence type="ECO:0000256" key="4">
    <source>
        <dbReference type="ARBA" id="ARBA00023159"/>
    </source>
</evidence>
<dbReference type="Pfam" id="PF02311">
    <property type="entry name" value="AraC_binding"/>
    <property type="match status" value="1"/>
</dbReference>
<dbReference type="InterPro" id="IPR050204">
    <property type="entry name" value="AraC_XylS_family_regulators"/>
</dbReference>
<dbReference type="GO" id="GO:0003700">
    <property type="term" value="F:DNA-binding transcription factor activity"/>
    <property type="evidence" value="ECO:0007669"/>
    <property type="project" value="InterPro"/>
</dbReference>
<evidence type="ECO:0000256" key="3">
    <source>
        <dbReference type="ARBA" id="ARBA00023125"/>
    </source>
</evidence>
<dbReference type="RefSeq" id="WP_110937282.1">
    <property type="nucleotide sequence ID" value="NZ_KZ614146.1"/>
</dbReference>
<dbReference type="SUPFAM" id="SSF51215">
    <property type="entry name" value="Regulatory protein AraC"/>
    <property type="match status" value="1"/>
</dbReference>
<dbReference type="SMART" id="SM00342">
    <property type="entry name" value="HTH_ARAC"/>
    <property type="match status" value="1"/>
</dbReference>
<accession>A0A3A9K9X3</accession>
<dbReference type="Proteomes" id="UP000281498">
    <property type="component" value="Unassembled WGS sequence"/>
</dbReference>
<reference evidence="7 8" key="1">
    <citation type="submission" date="2017-10" db="EMBL/GenBank/DDBJ databases">
        <title>Bacillus sp. nov., a halophilic bacterium isolated from a Keqin Lake.</title>
        <authorList>
            <person name="Wang H."/>
        </authorList>
    </citation>
    <scope>NUCLEOTIDE SEQUENCE [LARGE SCALE GENOMIC DNA]</scope>
    <source>
        <strain evidence="7 8">KCTC 13187</strain>
    </source>
</reference>
<organism evidence="7 8">
    <name type="scientific">Salipaludibacillus neizhouensis</name>
    <dbReference type="NCBI Taxonomy" id="885475"/>
    <lineage>
        <taxon>Bacteria</taxon>
        <taxon>Bacillati</taxon>
        <taxon>Bacillota</taxon>
        <taxon>Bacilli</taxon>
        <taxon>Bacillales</taxon>
        <taxon>Bacillaceae</taxon>
    </lineage>
</organism>
<evidence type="ECO:0000256" key="2">
    <source>
        <dbReference type="ARBA" id="ARBA00023015"/>
    </source>
</evidence>
<dbReference type="InterPro" id="IPR009057">
    <property type="entry name" value="Homeodomain-like_sf"/>
</dbReference>
<evidence type="ECO:0000259" key="6">
    <source>
        <dbReference type="PROSITE" id="PS01124"/>
    </source>
</evidence>
<name>A0A3A9K9X3_9BACI</name>
<dbReference type="PRINTS" id="PR00032">
    <property type="entry name" value="HTHARAC"/>
</dbReference>
<evidence type="ECO:0000256" key="5">
    <source>
        <dbReference type="ARBA" id="ARBA00023163"/>
    </source>
</evidence>
<proteinExistence type="predicted"/>
<dbReference type="InterPro" id="IPR018060">
    <property type="entry name" value="HTH_AraC"/>
</dbReference>
<dbReference type="AlphaFoldDB" id="A0A3A9K9X3"/>
<keyword evidence="5" id="KW-0804">Transcription</keyword>
<comment type="caution">
    <text evidence="7">The sequence shown here is derived from an EMBL/GenBank/DDBJ whole genome shotgun (WGS) entry which is preliminary data.</text>
</comment>
<evidence type="ECO:0000256" key="1">
    <source>
        <dbReference type="ARBA" id="ARBA00022490"/>
    </source>
</evidence>
<dbReference type="Gene3D" id="2.60.120.280">
    <property type="entry name" value="Regulatory protein AraC"/>
    <property type="match status" value="1"/>
</dbReference>
<keyword evidence="2" id="KW-0805">Transcription regulation</keyword>
<sequence>MFYRREFHIPMQDSQMPLFTETIGYNPAQEKISRPDGYSAYHWIQTVRGKGVVIYQNKEIILPPNHGVLFLPDVPHFYERSKDTENWETTYFTFGGSMIKELLGNLEINRTAFYNWETNTPFSSFIEDVIKRGESPADVFSVKASADVYEFLISLYKYGKVQKNTTEASHLAKLYPLLEWMKQNVSNEEIGIEEMAAYLKMSKRHLNSLFQQTFNLTPYTYFLNLRIQKAKKLLLNDSSSETIKQIAAEVGFRSPSHFIATFRKKVGVSPEKYRQLH</sequence>
<dbReference type="PROSITE" id="PS01124">
    <property type="entry name" value="HTH_ARAC_FAMILY_2"/>
    <property type="match status" value="1"/>
</dbReference>
<dbReference type="PANTHER" id="PTHR46796:SF13">
    <property type="entry name" value="HTH-TYPE TRANSCRIPTIONAL ACTIVATOR RHAS"/>
    <property type="match status" value="1"/>
</dbReference>
<dbReference type="PANTHER" id="PTHR46796">
    <property type="entry name" value="HTH-TYPE TRANSCRIPTIONAL ACTIVATOR RHAS-RELATED"/>
    <property type="match status" value="1"/>
</dbReference>
<dbReference type="PROSITE" id="PS00041">
    <property type="entry name" value="HTH_ARAC_FAMILY_1"/>
    <property type="match status" value="1"/>
</dbReference>